<sequence>DQLPGLDGNLGGTQAQPKLVYEVRNVEIPPLPNDHLVNDREQLGNDQGELENRSIMILKEFLKRHPPSLQGTTKPLEAKKWLREVKKVMDAIGIAV</sequence>
<dbReference type="EMBL" id="CAUOFW020008390">
    <property type="protein sequence ID" value="CAK9182561.1"/>
    <property type="molecule type" value="Genomic_DNA"/>
</dbReference>
<feature type="non-terminal residue" evidence="1">
    <location>
        <position position="1"/>
    </location>
</feature>
<organism evidence="1 2">
    <name type="scientific">Ilex paraguariensis</name>
    <name type="common">yerba mate</name>
    <dbReference type="NCBI Taxonomy" id="185542"/>
    <lineage>
        <taxon>Eukaryota</taxon>
        <taxon>Viridiplantae</taxon>
        <taxon>Streptophyta</taxon>
        <taxon>Embryophyta</taxon>
        <taxon>Tracheophyta</taxon>
        <taxon>Spermatophyta</taxon>
        <taxon>Magnoliopsida</taxon>
        <taxon>eudicotyledons</taxon>
        <taxon>Gunneridae</taxon>
        <taxon>Pentapetalae</taxon>
        <taxon>asterids</taxon>
        <taxon>campanulids</taxon>
        <taxon>Aquifoliales</taxon>
        <taxon>Aquifoliaceae</taxon>
        <taxon>Ilex</taxon>
    </lineage>
</organism>
<proteinExistence type="predicted"/>
<reference evidence="1 2" key="1">
    <citation type="submission" date="2024-02" db="EMBL/GenBank/DDBJ databases">
        <authorList>
            <person name="Vignale AGUSTIN F."/>
            <person name="Sosa J E."/>
            <person name="Modenutti C."/>
        </authorList>
    </citation>
    <scope>NUCLEOTIDE SEQUENCE [LARGE SCALE GENOMIC DNA]</scope>
</reference>
<evidence type="ECO:0000313" key="1">
    <source>
        <dbReference type="EMBL" id="CAK9182561.1"/>
    </source>
</evidence>
<gene>
    <name evidence="1" type="ORF">ILEXP_LOCUS52771</name>
</gene>
<evidence type="ECO:0000313" key="2">
    <source>
        <dbReference type="Proteomes" id="UP001642360"/>
    </source>
</evidence>
<protein>
    <submittedName>
        <fullName evidence="1">Uncharacterized protein</fullName>
    </submittedName>
</protein>
<keyword evidence="2" id="KW-1185">Reference proteome</keyword>
<dbReference type="AlphaFoldDB" id="A0ABC8UNB4"/>
<dbReference type="Proteomes" id="UP001642360">
    <property type="component" value="Unassembled WGS sequence"/>
</dbReference>
<accession>A0ABC8UNB4</accession>
<comment type="caution">
    <text evidence="1">The sequence shown here is derived from an EMBL/GenBank/DDBJ whole genome shotgun (WGS) entry which is preliminary data.</text>
</comment>
<feature type="non-terminal residue" evidence="1">
    <location>
        <position position="96"/>
    </location>
</feature>
<name>A0ABC8UNB4_9AQUA</name>